<evidence type="ECO:0000313" key="3">
    <source>
        <dbReference type="Proteomes" id="UP000296201"/>
    </source>
</evidence>
<gene>
    <name evidence="2" type="ORF">GHNINEIG_01135</name>
</gene>
<organism evidence="2 3">
    <name type="scientific">Hydrogenovibrio crunogenus</name>
    <dbReference type="NCBI Taxonomy" id="39765"/>
    <lineage>
        <taxon>Bacteria</taxon>
        <taxon>Pseudomonadati</taxon>
        <taxon>Pseudomonadota</taxon>
        <taxon>Gammaproteobacteria</taxon>
        <taxon>Thiotrichales</taxon>
        <taxon>Piscirickettsiaceae</taxon>
        <taxon>Hydrogenovibrio</taxon>
    </lineage>
</organism>
<accession>A0A4V1C8U2</accession>
<dbReference type="Proteomes" id="UP000296201">
    <property type="component" value="Chromosome"/>
</dbReference>
<dbReference type="AlphaFoldDB" id="A0A4V1C8U2"/>
<evidence type="ECO:0000313" key="2">
    <source>
        <dbReference type="EMBL" id="QBZ83094.1"/>
    </source>
</evidence>
<reference evidence="2 3" key="1">
    <citation type="submission" date="2018-08" db="EMBL/GenBank/DDBJ databases">
        <title>Horizontal acquisition of hydrogen conversion ability and other habitat adaptations in Hydrogenovibrio crunogenus strains.</title>
        <authorList>
            <person name="Gonnella G."/>
            <person name="Adam N."/>
            <person name="Perner M."/>
        </authorList>
    </citation>
    <scope>NUCLEOTIDE SEQUENCE [LARGE SCALE GENOMIC DNA]</scope>
    <source>
        <strain evidence="2 3">SP-41</strain>
    </source>
</reference>
<keyword evidence="3" id="KW-1185">Reference proteome</keyword>
<feature type="region of interest" description="Disordered" evidence="1">
    <location>
        <begin position="16"/>
        <end position="72"/>
    </location>
</feature>
<dbReference type="RefSeq" id="WP_135795744.1">
    <property type="nucleotide sequence ID" value="NZ_CP032096.1"/>
</dbReference>
<proteinExistence type="predicted"/>
<dbReference type="Pfam" id="PF09831">
    <property type="entry name" value="DUF2058"/>
    <property type="match status" value="1"/>
</dbReference>
<dbReference type="EMBL" id="CP032096">
    <property type="protein sequence ID" value="QBZ83094.1"/>
    <property type="molecule type" value="Genomic_DNA"/>
</dbReference>
<protein>
    <submittedName>
        <fullName evidence="2">Nucleoprotein/polynucleotide-associated enzyme</fullName>
    </submittedName>
</protein>
<sequence length="182" mass="20730">MAGSLFDQLKKSGLVDEKKAKKVKREKYQQSKQSKNKKGQTTQTEATKLAAEAAQKKAERDRQLNQERQQQQAQKAAKAELYQLIDSNRLKKVDGDIAYNFVDGTVVKTLNVTAEIHKRLVSDKIRIAKFKSGYALLPETVAEKVAQRDENVLIPIAKKDDSLSKEDEEYYAQFEVPDDLIW</sequence>
<name>A0A4V1C8U2_9GAMM</name>
<evidence type="ECO:0000256" key="1">
    <source>
        <dbReference type="SAM" id="MobiDB-lite"/>
    </source>
</evidence>
<dbReference type="InterPro" id="IPR018636">
    <property type="entry name" value="DUF2058"/>
</dbReference>
<feature type="compositionally biased region" description="Basic and acidic residues" evidence="1">
    <location>
        <begin position="54"/>
        <end position="65"/>
    </location>
</feature>
<feature type="compositionally biased region" description="Low complexity" evidence="1">
    <location>
        <begin position="39"/>
        <end position="53"/>
    </location>
</feature>
<dbReference type="OrthoDB" id="5294470at2"/>